<evidence type="ECO:0000313" key="3">
    <source>
        <dbReference type="Proteomes" id="UP000018144"/>
    </source>
</evidence>
<evidence type="ECO:0000313" key="2">
    <source>
        <dbReference type="EMBL" id="CCX10884.1"/>
    </source>
</evidence>
<sequence>MAPEELPKSPVDATVHRDLAPYIRSPSHTHQTRQLLSAHLASLTSQPRITSASGSTDEFTRFLDLELGRGDGVRRQYLTALRAHAQAQRDHAAAVTVLQAATADDSDDEDGGDSGEGQDEQAWKESYLRTLRIRRAHNRLLILREGVAALSSTVPERDLKSAYTSPAPEAPPSLTTTHQEVTTNSADSDALRLELEKRIVSVASSIGGSPLPKRQGTKMQALQAVLEQLSSWLEKKLSIPEPGEAGDQNISGEQNISARILLAYREYLAARKELLMVVGDTDASPPPLEEEEDMRPLGRLDTTPPEAMPVVLRLLAAAEHLVPLVRSQKALLSAGNQFSGAVAKGRGRVADLLQDGGGLAMEDPVSKAREKGEESVRTMAVAEKQAQGFTEEARKKLEEARKTAEEVDTLCGNKERRSAIPTRGGKKEEEEPKGLWGGLGGNVGVIGDGI</sequence>
<gene>
    <name evidence="2" type="ORF">PCON_10478</name>
</gene>
<keyword evidence="3" id="KW-1185">Reference proteome</keyword>
<organism evidence="2 3">
    <name type="scientific">Pyronema omphalodes (strain CBS 100304)</name>
    <name type="common">Pyronema confluens</name>
    <dbReference type="NCBI Taxonomy" id="1076935"/>
    <lineage>
        <taxon>Eukaryota</taxon>
        <taxon>Fungi</taxon>
        <taxon>Dikarya</taxon>
        <taxon>Ascomycota</taxon>
        <taxon>Pezizomycotina</taxon>
        <taxon>Pezizomycetes</taxon>
        <taxon>Pezizales</taxon>
        <taxon>Pyronemataceae</taxon>
        <taxon>Pyronema</taxon>
    </lineage>
</organism>
<name>U4LGL9_PYROM</name>
<evidence type="ECO:0000256" key="1">
    <source>
        <dbReference type="SAM" id="MobiDB-lite"/>
    </source>
</evidence>
<dbReference type="Proteomes" id="UP000018144">
    <property type="component" value="Unassembled WGS sequence"/>
</dbReference>
<accession>U4LGL9</accession>
<reference evidence="2 3" key="1">
    <citation type="journal article" date="2013" name="PLoS Genet.">
        <title>The genome and development-dependent transcriptomes of Pyronema confluens: a window into fungal evolution.</title>
        <authorList>
            <person name="Traeger S."/>
            <person name="Altegoer F."/>
            <person name="Freitag M."/>
            <person name="Gabaldon T."/>
            <person name="Kempken F."/>
            <person name="Kumar A."/>
            <person name="Marcet-Houben M."/>
            <person name="Poggeler S."/>
            <person name="Stajich J.E."/>
            <person name="Nowrousian M."/>
        </authorList>
    </citation>
    <scope>NUCLEOTIDE SEQUENCE [LARGE SCALE GENOMIC DNA]</scope>
    <source>
        <strain evidence="3">CBS 100304</strain>
        <tissue evidence="2">Vegetative mycelium</tissue>
    </source>
</reference>
<dbReference type="EMBL" id="HF935572">
    <property type="protein sequence ID" value="CCX10884.1"/>
    <property type="molecule type" value="Genomic_DNA"/>
</dbReference>
<feature type="compositionally biased region" description="Polar residues" evidence="1">
    <location>
        <begin position="173"/>
        <end position="186"/>
    </location>
</feature>
<proteinExistence type="predicted"/>
<feature type="region of interest" description="Disordered" evidence="1">
    <location>
        <begin position="282"/>
        <end position="301"/>
    </location>
</feature>
<feature type="region of interest" description="Disordered" evidence="1">
    <location>
        <begin position="102"/>
        <end position="121"/>
    </location>
</feature>
<feature type="region of interest" description="Disordered" evidence="1">
    <location>
        <begin position="154"/>
        <end position="186"/>
    </location>
</feature>
<protein>
    <submittedName>
        <fullName evidence="2">Uncharacterized protein</fullName>
    </submittedName>
</protein>
<dbReference type="OrthoDB" id="5402392at2759"/>
<feature type="compositionally biased region" description="Acidic residues" evidence="1">
    <location>
        <begin position="104"/>
        <end position="119"/>
    </location>
</feature>
<feature type="region of interest" description="Disordered" evidence="1">
    <location>
        <begin position="405"/>
        <end position="440"/>
    </location>
</feature>
<dbReference type="AlphaFoldDB" id="U4LGL9"/>